<evidence type="ECO:0000313" key="1">
    <source>
        <dbReference type="EMBL" id="KAH6923899.1"/>
    </source>
</evidence>
<proteinExistence type="predicted"/>
<dbReference type="Proteomes" id="UP000821845">
    <property type="component" value="Chromosome 8"/>
</dbReference>
<organism evidence="1 2">
    <name type="scientific">Hyalomma asiaticum</name>
    <name type="common">Tick</name>
    <dbReference type="NCBI Taxonomy" id="266040"/>
    <lineage>
        <taxon>Eukaryota</taxon>
        <taxon>Metazoa</taxon>
        <taxon>Ecdysozoa</taxon>
        <taxon>Arthropoda</taxon>
        <taxon>Chelicerata</taxon>
        <taxon>Arachnida</taxon>
        <taxon>Acari</taxon>
        <taxon>Parasitiformes</taxon>
        <taxon>Ixodida</taxon>
        <taxon>Ixodoidea</taxon>
        <taxon>Ixodidae</taxon>
        <taxon>Hyalomminae</taxon>
        <taxon>Hyalomma</taxon>
    </lineage>
</organism>
<dbReference type="EMBL" id="CM023488">
    <property type="protein sequence ID" value="KAH6923899.1"/>
    <property type="molecule type" value="Genomic_DNA"/>
</dbReference>
<protein>
    <submittedName>
        <fullName evidence="1">Uncharacterized protein</fullName>
    </submittedName>
</protein>
<comment type="caution">
    <text evidence="1">The sequence shown here is derived from an EMBL/GenBank/DDBJ whole genome shotgun (WGS) entry which is preliminary data.</text>
</comment>
<accession>A0ACB7RR28</accession>
<sequence length="130" mass="13977">MKCAGCGESGRRFWGRPPTRETCIDGRRVLPWSATTSQGPSNLEPGFHAESGHTWAGHEPSNLGFELVGSCPAGTCSPRQGLGGNVLSPSVTFLSQSSGRKTDWHVDVAHRFLGVRKCSALFYSVTCKPQ</sequence>
<evidence type="ECO:0000313" key="2">
    <source>
        <dbReference type="Proteomes" id="UP000821845"/>
    </source>
</evidence>
<reference evidence="1" key="1">
    <citation type="submission" date="2020-05" db="EMBL/GenBank/DDBJ databases">
        <title>Large-scale comparative analyses of tick genomes elucidate their genetic diversity and vector capacities.</title>
        <authorList>
            <person name="Jia N."/>
            <person name="Wang J."/>
            <person name="Shi W."/>
            <person name="Du L."/>
            <person name="Sun Y."/>
            <person name="Zhan W."/>
            <person name="Jiang J."/>
            <person name="Wang Q."/>
            <person name="Zhang B."/>
            <person name="Ji P."/>
            <person name="Sakyi L.B."/>
            <person name="Cui X."/>
            <person name="Yuan T."/>
            <person name="Jiang B."/>
            <person name="Yang W."/>
            <person name="Lam T.T.-Y."/>
            <person name="Chang Q."/>
            <person name="Ding S."/>
            <person name="Wang X."/>
            <person name="Zhu J."/>
            <person name="Ruan X."/>
            <person name="Zhao L."/>
            <person name="Wei J."/>
            <person name="Que T."/>
            <person name="Du C."/>
            <person name="Cheng J."/>
            <person name="Dai P."/>
            <person name="Han X."/>
            <person name="Huang E."/>
            <person name="Gao Y."/>
            <person name="Liu J."/>
            <person name="Shao H."/>
            <person name="Ye R."/>
            <person name="Li L."/>
            <person name="Wei W."/>
            <person name="Wang X."/>
            <person name="Wang C."/>
            <person name="Yang T."/>
            <person name="Huo Q."/>
            <person name="Li W."/>
            <person name="Guo W."/>
            <person name="Chen H."/>
            <person name="Zhou L."/>
            <person name="Ni X."/>
            <person name="Tian J."/>
            <person name="Zhou Y."/>
            <person name="Sheng Y."/>
            <person name="Liu T."/>
            <person name="Pan Y."/>
            <person name="Xia L."/>
            <person name="Li J."/>
            <person name="Zhao F."/>
            <person name="Cao W."/>
        </authorList>
    </citation>
    <scope>NUCLEOTIDE SEQUENCE</scope>
    <source>
        <strain evidence="1">Hyas-2018</strain>
    </source>
</reference>
<name>A0ACB7RR28_HYAAI</name>
<gene>
    <name evidence="1" type="ORF">HPB50_009184</name>
</gene>
<keyword evidence="2" id="KW-1185">Reference proteome</keyword>